<dbReference type="AlphaFoldDB" id="A0A1L7WE45"/>
<organism evidence="1 2">
    <name type="scientific">Phialocephala subalpina</name>
    <dbReference type="NCBI Taxonomy" id="576137"/>
    <lineage>
        <taxon>Eukaryota</taxon>
        <taxon>Fungi</taxon>
        <taxon>Dikarya</taxon>
        <taxon>Ascomycota</taxon>
        <taxon>Pezizomycotina</taxon>
        <taxon>Leotiomycetes</taxon>
        <taxon>Helotiales</taxon>
        <taxon>Mollisiaceae</taxon>
        <taxon>Phialocephala</taxon>
        <taxon>Phialocephala fortinii species complex</taxon>
    </lineage>
</organism>
<name>A0A1L7WE45_9HELO</name>
<protein>
    <submittedName>
        <fullName evidence="1">Uncharacterized protein</fullName>
    </submittedName>
</protein>
<proteinExistence type="predicted"/>
<sequence>MSEIGGGAVFGGVVSQRNDVPLRAFTPPQRRQAGSISISPMPWGYEARLESPVTKQTNVFNTGIRNGVRRRAQGLMALLFLLRGMFRDA</sequence>
<reference evidence="1 2" key="1">
    <citation type="submission" date="2016-03" db="EMBL/GenBank/DDBJ databases">
        <authorList>
            <person name="Ploux O."/>
        </authorList>
    </citation>
    <scope>NUCLEOTIDE SEQUENCE [LARGE SCALE GENOMIC DNA]</scope>
    <source>
        <strain evidence="1 2">UAMH 11012</strain>
    </source>
</reference>
<gene>
    <name evidence="1" type="ORF">PAC_00864</name>
</gene>
<dbReference type="EMBL" id="FJOG01000001">
    <property type="protein sequence ID" value="CZR50989.1"/>
    <property type="molecule type" value="Genomic_DNA"/>
</dbReference>
<evidence type="ECO:0000313" key="1">
    <source>
        <dbReference type="EMBL" id="CZR50989.1"/>
    </source>
</evidence>
<keyword evidence="2" id="KW-1185">Reference proteome</keyword>
<accession>A0A1L7WE45</accession>
<dbReference type="Proteomes" id="UP000184330">
    <property type="component" value="Unassembled WGS sequence"/>
</dbReference>
<evidence type="ECO:0000313" key="2">
    <source>
        <dbReference type="Proteomes" id="UP000184330"/>
    </source>
</evidence>